<dbReference type="AlphaFoldDB" id="A0A6C0F8Y4"/>
<protein>
    <submittedName>
        <fullName evidence="1">Uncharacterized protein</fullName>
    </submittedName>
</protein>
<evidence type="ECO:0000313" key="1">
    <source>
        <dbReference type="EMBL" id="QHT38306.1"/>
    </source>
</evidence>
<reference evidence="1" key="1">
    <citation type="journal article" date="2020" name="Nature">
        <title>Giant virus diversity and host interactions through global metagenomics.</title>
        <authorList>
            <person name="Schulz F."/>
            <person name="Roux S."/>
            <person name="Paez-Espino D."/>
            <person name="Jungbluth S."/>
            <person name="Walsh D.A."/>
            <person name="Denef V.J."/>
            <person name="McMahon K.D."/>
            <person name="Konstantinidis K.T."/>
            <person name="Eloe-Fadrosh E.A."/>
            <person name="Kyrpides N.C."/>
            <person name="Woyke T."/>
        </authorList>
    </citation>
    <scope>NUCLEOTIDE SEQUENCE</scope>
    <source>
        <strain evidence="1">GVMAG-S-ERX556101-89</strain>
    </source>
</reference>
<organism evidence="1">
    <name type="scientific">viral metagenome</name>
    <dbReference type="NCBI Taxonomy" id="1070528"/>
    <lineage>
        <taxon>unclassified sequences</taxon>
        <taxon>metagenomes</taxon>
        <taxon>organismal metagenomes</taxon>
    </lineage>
</organism>
<dbReference type="EMBL" id="MN738829">
    <property type="protein sequence ID" value="QHT38306.1"/>
    <property type="molecule type" value="Genomic_DNA"/>
</dbReference>
<proteinExistence type="predicted"/>
<name>A0A6C0F8Y4_9ZZZZ</name>
<sequence>MNVPENVSKDNFIKEREQYDVSGFALTVVFHNRNQEYRSKSFYITGGISNIDAFIEEKRKYLSLSNQFLCFIYIQSKHFRNFEQEHINYISKHPLILLDSQC</sequence>
<accession>A0A6C0F8Y4</accession>